<dbReference type="InterPro" id="IPR017932">
    <property type="entry name" value="GATase_2_dom"/>
</dbReference>
<dbReference type="PANTHER" id="PTHR42824">
    <property type="entry name" value="GLUTAMINE AMIDOTRANSFERASE"/>
    <property type="match status" value="1"/>
</dbReference>
<dbReference type="GO" id="GO:0016740">
    <property type="term" value="F:transferase activity"/>
    <property type="evidence" value="ECO:0007669"/>
    <property type="project" value="UniProtKB-KW"/>
</dbReference>
<evidence type="ECO:0000313" key="3">
    <source>
        <dbReference type="Proteomes" id="UP000463961"/>
    </source>
</evidence>
<dbReference type="OrthoDB" id="321954at2"/>
<keyword evidence="3" id="KW-1185">Reference proteome</keyword>
<evidence type="ECO:0000256" key="1">
    <source>
        <dbReference type="ARBA" id="ARBA00022962"/>
    </source>
</evidence>
<reference evidence="3" key="1">
    <citation type="submission" date="2020-01" db="EMBL/GenBank/DDBJ databases">
        <title>Phosphoaccumulans saitamaens gen. nov., sp. nov., a polyphosphate accumulating bacterium isolated from surface river water.</title>
        <authorList>
            <person name="Watanabe K."/>
            <person name="Suda W."/>
        </authorList>
    </citation>
    <scope>NUCLEOTIDE SEQUENCE [LARGE SCALE GENOMIC DNA]</scope>
    <source>
        <strain evidence="3">ICHIAU1</strain>
    </source>
</reference>
<keyword evidence="1 2" id="KW-0315">Glutamine amidotransferase</keyword>
<dbReference type="RefSeq" id="WP_162049445.1">
    <property type="nucleotide sequence ID" value="NZ_AP019011.1"/>
</dbReference>
<dbReference type="InterPro" id="IPR029055">
    <property type="entry name" value="Ntn_hydrolases_N"/>
</dbReference>
<dbReference type="PROSITE" id="PS51278">
    <property type="entry name" value="GATASE_TYPE_2"/>
    <property type="match status" value="1"/>
</dbReference>
<dbReference type="Proteomes" id="UP000463961">
    <property type="component" value="Chromosome"/>
</dbReference>
<dbReference type="Gene3D" id="3.60.20.10">
    <property type="entry name" value="Glutamine Phosphoribosylpyrophosphate, subunit 1, domain 1"/>
    <property type="match status" value="1"/>
</dbReference>
<sequence>MCQLLGMSCNVPTDICFSFSGFSRRGGGTDVHRDGWGIGFFEGDDGRGCRVFLDPSPSIESPLAAVVRDYPIQSMNVVAHIRKATQGDICLQNTHPFQRELWGRYWVFAHNGNLIDFDPALSGRYLPVGNTDSERAFCFLLDTLALRFGATAPSYEHLMDTMAEVAAVLRAHGPANFLLSNGRWLIAHCSTDLHYIVRRAPFNEAHLKDEDVSIDFNEVTSETDCVTVIATTPLTDNEAWTRIDPGTLMLFRAGVPVEVRQSDQAT</sequence>
<name>A0A679HUQ3_9RHOO</name>
<dbReference type="AlphaFoldDB" id="A0A679HUQ3"/>
<protein>
    <submittedName>
        <fullName evidence="2">Class II glutamine amidotransferase</fullName>
    </submittedName>
</protein>
<keyword evidence="2" id="KW-0808">Transferase</keyword>
<dbReference type="Pfam" id="PF13230">
    <property type="entry name" value="GATase_4"/>
    <property type="match status" value="1"/>
</dbReference>
<dbReference type="PANTHER" id="PTHR42824:SF1">
    <property type="entry name" value="GLUTAMINE AMIDOTRANSFERASE YAFJ-RELATED"/>
    <property type="match status" value="1"/>
</dbReference>
<evidence type="ECO:0000313" key="2">
    <source>
        <dbReference type="EMBL" id="BBU69888.1"/>
    </source>
</evidence>
<organism evidence="2 3">
    <name type="scientific">Fluviibacter phosphoraccumulans</name>
    <dbReference type="NCBI Taxonomy" id="1751046"/>
    <lineage>
        <taxon>Bacteria</taxon>
        <taxon>Pseudomonadati</taxon>
        <taxon>Pseudomonadota</taxon>
        <taxon>Betaproteobacteria</taxon>
        <taxon>Rhodocyclales</taxon>
        <taxon>Fluviibacteraceae</taxon>
        <taxon>Fluviibacter</taxon>
    </lineage>
</organism>
<proteinExistence type="predicted"/>
<dbReference type="CDD" id="cd01908">
    <property type="entry name" value="YafJ"/>
    <property type="match status" value="1"/>
</dbReference>
<dbReference type="SUPFAM" id="SSF56235">
    <property type="entry name" value="N-terminal nucleophile aminohydrolases (Ntn hydrolases)"/>
    <property type="match status" value="1"/>
</dbReference>
<dbReference type="InterPro" id="IPR026869">
    <property type="entry name" value="EgtC-like"/>
</dbReference>
<dbReference type="EMBL" id="AP022345">
    <property type="protein sequence ID" value="BBU69888.1"/>
    <property type="molecule type" value="Genomic_DNA"/>
</dbReference>
<gene>
    <name evidence="2" type="ORF">ICHIAU1_21710</name>
</gene>
<accession>A0A679HUQ3</accession>